<comment type="caution">
    <text evidence="15">The sequence shown here is derived from an EMBL/GenBank/DDBJ whole genome shotgun (WGS) entry which is preliminary data.</text>
</comment>
<evidence type="ECO:0000256" key="1">
    <source>
        <dbReference type="ARBA" id="ARBA00004195"/>
    </source>
</evidence>
<keyword evidence="10" id="KW-0406">Ion transport</keyword>
<dbReference type="InterPro" id="IPR004709">
    <property type="entry name" value="NaH_exchanger"/>
</dbReference>
<dbReference type="InterPro" id="IPR018422">
    <property type="entry name" value="Cation/H_exchanger_CPA1"/>
</dbReference>
<evidence type="ECO:0000256" key="8">
    <source>
        <dbReference type="ARBA" id="ARBA00022989"/>
    </source>
</evidence>
<feature type="domain" description="Cation/H+ exchanger transmembrane" evidence="14">
    <location>
        <begin position="201"/>
        <end position="262"/>
    </location>
</feature>
<evidence type="ECO:0000313" key="15">
    <source>
        <dbReference type="EMBL" id="CAI8051169.1"/>
    </source>
</evidence>
<dbReference type="Proteomes" id="UP001174909">
    <property type="component" value="Unassembled WGS sequence"/>
</dbReference>
<dbReference type="PRINTS" id="PR01088">
    <property type="entry name" value="NAHEXCHNGR6"/>
</dbReference>
<dbReference type="GO" id="GO:0015386">
    <property type="term" value="F:potassium:proton antiporter activity"/>
    <property type="evidence" value="ECO:0007669"/>
    <property type="project" value="TreeGrafter"/>
</dbReference>
<dbReference type="GO" id="GO:0055038">
    <property type="term" value="C:recycling endosome membrane"/>
    <property type="evidence" value="ECO:0007669"/>
    <property type="project" value="UniProtKB-SubCell"/>
</dbReference>
<comment type="similarity">
    <text evidence="3">Belongs to the monovalent cation:proton antiporter 1 (CPA1) transporter (TC 2.A.36) family.</text>
</comment>
<organism evidence="15 16">
    <name type="scientific">Geodia barretti</name>
    <name type="common">Barrett's horny sponge</name>
    <dbReference type="NCBI Taxonomy" id="519541"/>
    <lineage>
        <taxon>Eukaryota</taxon>
        <taxon>Metazoa</taxon>
        <taxon>Porifera</taxon>
        <taxon>Demospongiae</taxon>
        <taxon>Heteroscleromorpha</taxon>
        <taxon>Tetractinellida</taxon>
        <taxon>Astrophorina</taxon>
        <taxon>Geodiidae</taxon>
        <taxon>Geodia</taxon>
    </lineage>
</organism>
<dbReference type="Pfam" id="PF00999">
    <property type="entry name" value="Na_H_Exchanger"/>
    <property type="match status" value="1"/>
</dbReference>
<keyword evidence="4" id="KW-0813">Transport</keyword>
<feature type="transmembrane region" description="Helical" evidence="13">
    <location>
        <begin position="80"/>
        <end position="99"/>
    </location>
</feature>
<feature type="transmembrane region" description="Helical" evidence="13">
    <location>
        <begin position="212"/>
        <end position="229"/>
    </location>
</feature>
<reference evidence="15" key="1">
    <citation type="submission" date="2023-03" db="EMBL/GenBank/DDBJ databases">
        <authorList>
            <person name="Steffen K."/>
            <person name="Cardenas P."/>
        </authorList>
    </citation>
    <scope>NUCLEOTIDE SEQUENCE</scope>
</reference>
<dbReference type="InterPro" id="IPR006153">
    <property type="entry name" value="Cation/H_exchanger_TM"/>
</dbReference>
<dbReference type="PRINTS" id="PR01084">
    <property type="entry name" value="NAHEXCHNGR"/>
</dbReference>
<dbReference type="AlphaFoldDB" id="A0AA35TP12"/>
<keyword evidence="5" id="KW-1003">Cell membrane</keyword>
<evidence type="ECO:0000256" key="4">
    <source>
        <dbReference type="ARBA" id="ARBA00022448"/>
    </source>
</evidence>
<evidence type="ECO:0000259" key="14">
    <source>
        <dbReference type="Pfam" id="PF00999"/>
    </source>
</evidence>
<keyword evidence="12" id="KW-0739">Sodium transport</keyword>
<evidence type="ECO:0000256" key="11">
    <source>
        <dbReference type="ARBA" id="ARBA00023136"/>
    </source>
</evidence>
<dbReference type="EMBL" id="CASHTH010003906">
    <property type="protein sequence ID" value="CAI8051169.1"/>
    <property type="molecule type" value="Genomic_DNA"/>
</dbReference>
<evidence type="ECO:0000256" key="9">
    <source>
        <dbReference type="ARBA" id="ARBA00023053"/>
    </source>
</evidence>
<evidence type="ECO:0000256" key="6">
    <source>
        <dbReference type="ARBA" id="ARBA00022692"/>
    </source>
</evidence>
<accession>A0AA35TP12</accession>
<evidence type="ECO:0000256" key="12">
    <source>
        <dbReference type="ARBA" id="ARBA00023201"/>
    </source>
</evidence>
<dbReference type="PANTHER" id="PTHR10110">
    <property type="entry name" value="SODIUM/HYDROGEN EXCHANGER"/>
    <property type="match status" value="1"/>
</dbReference>
<keyword evidence="9" id="KW-0915">Sodium</keyword>
<dbReference type="GO" id="GO:0051453">
    <property type="term" value="P:regulation of intracellular pH"/>
    <property type="evidence" value="ECO:0007669"/>
    <property type="project" value="TreeGrafter"/>
</dbReference>
<evidence type="ECO:0000256" key="2">
    <source>
        <dbReference type="ARBA" id="ARBA00004651"/>
    </source>
</evidence>
<protein>
    <submittedName>
        <fullName evidence="15">Sodium/hydrogen exchanger 9</fullName>
    </submittedName>
</protein>
<keyword evidence="6 13" id="KW-0812">Transmembrane</keyword>
<evidence type="ECO:0000256" key="7">
    <source>
        <dbReference type="ARBA" id="ARBA00022753"/>
    </source>
</evidence>
<name>A0AA35TP12_GEOBA</name>
<keyword evidence="16" id="KW-1185">Reference proteome</keyword>
<dbReference type="InterPro" id="IPR002090">
    <property type="entry name" value="NHE-6/7/9"/>
</dbReference>
<feature type="transmembrane region" description="Helical" evidence="13">
    <location>
        <begin position="111"/>
        <end position="128"/>
    </location>
</feature>
<dbReference type="PANTHER" id="PTHR10110:SF187">
    <property type="entry name" value="SODIUM_HYDROGEN EXCHANGER"/>
    <property type="match status" value="1"/>
</dbReference>
<keyword evidence="7" id="KW-0967">Endosome</keyword>
<dbReference type="GO" id="GO:0098719">
    <property type="term" value="P:sodium ion import across plasma membrane"/>
    <property type="evidence" value="ECO:0007669"/>
    <property type="project" value="TreeGrafter"/>
</dbReference>
<comment type="subcellular location">
    <subcellularLocation>
        <location evidence="2">Cell membrane</location>
        <topology evidence="2">Multi-pass membrane protein</topology>
    </subcellularLocation>
    <subcellularLocation>
        <location evidence="1">Recycling endosome membrane</location>
        <topology evidence="1">Multi-pass membrane protein</topology>
    </subcellularLocation>
</comment>
<proteinExistence type="inferred from homology"/>
<evidence type="ECO:0000256" key="10">
    <source>
        <dbReference type="ARBA" id="ARBA00023065"/>
    </source>
</evidence>
<evidence type="ECO:0000256" key="5">
    <source>
        <dbReference type="ARBA" id="ARBA00022475"/>
    </source>
</evidence>
<dbReference type="GO" id="GO:0015385">
    <property type="term" value="F:sodium:proton antiporter activity"/>
    <property type="evidence" value="ECO:0007669"/>
    <property type="project" value="InterPro"/>
</dbReference>
<evidence type="ECO:0000256" key="3">
    <source>
        <dbReference type="ARBA" id="ARBA00007367"/>
    </source>
</evidence>
<keyword evidence="11 13" id="KW-0472">Membrane</keyword>
<gene>
    <name evidence="15" type="ORF">GBAR_LOCUS28031</name>
</gene>
<evidence type="ECO:0000256" key="13">
    <source>
        <dbReference type="SAM" id="Phobius"/>
    </source>
</evidence>
<dbReference type="GO" id="GO:0005886">
    <property type="term" value="C:plasma membrane"/>
    <property type="evidence" value="ECO:0007669"/>
    <property type="project" value="UniProtKB-SubCell"/>
</dbReference>
<feature type="transmembrane region" description="Helical" evidence="13">
    <location>
        <begin position="241"/>
        <end position="263"/>
    </location>
</feature>
<evidence type="ECO:0000313" key="16">
    <source>
        <dbReference type="Proteomes" id="UP001174909"/>
    </source>
</evidence>
<keyword evidence="8 13" id="KW-1133">Transmembrane helix</keyword>
<sequence length="273" mass="29925">MAACNNTTTSALLHIAPCDVEEAADRLLDFARAYTGGEEPYDDIGSVVNFSNQSGLFTLSDVELDISDTRSEKIHTFDSAALLLIMALLFLTVITIWVFKARQLRVFHETGLSLIYGVIIGLILNFAFPPSESLLYDLACPQYECDGVTPSSCADVSSFQIGEDIQLRSAGGDRCKNGIEGENVVIAEVLGKVFKDRNGNYIEQTLLFNPELFFFALLPPIIFQAGFSLKKRHFFRNLGSLFLYAFAGTTISTFVIGGLMYGYTQTGTRSGGI</sequence>